<keyword evidence="1" id="KW-0472">Membrane</keyword>
<sequence length="234" mass="26241">MKQRLNPILRLVIMTVFMFSSLALLAQEDEEYRMEIGAGVGVTGYLGDFNSSLTSNLQPSATAVMRKTFNPYMGLKAQMGYGKMKGKAADANTYYPQLNGSKYEFDNTLVNVDLSYEYNFWPYGTGREYRGAKPLTPFIAIGLGGTFVKGKEKNVFTANIPIGVGVKYKVAPRVNLGIEWAMHFSLSDELDGIKDPYNIISNGAFKNTDCYHTLQVTLTYSFMPKCRTCHNDRY</sequence>
<evidence type="ECO:0000256" key="1">
    <source>
        <dbReference type="SAM" id="Phobius"/>
    </source>
</evidence>
<feature type="domain" description="DUF6089" evidence="2">
    <location>
        <begin position="28"/>
        <end position="229"/>
    </location>
</feature>
<evidence type="ECO:0000259" key="2">
    <source>
        <dbReference type="Pfam" id="PF19573"/>
    </source>
</evidence>
<gene>
    <name evidence="3" type="ORF">EHV08_05855</name>
</gene>
<dbReference type="Gene3D" id="2.40.160.20">
    <property type="match status" value="1"/>
</dbReference>
<reference evidence="3 4" key="1">
    <citation type="submission" date="2018-12" db="EMBL/GenBank/DDBJ databases">
        <title>Genome sequencing of Prevotella sp. KCOM 3155 (= JS262).</title>
        <authorList>
            <person name="Kook J.-K."/>
            <person name="Park S.-N."/>
            <person name="Lim Y.K."/>
        </authorList>
    </citation>
    <scope>NUCLEOTIDE SEQUENCE [LARGE SCALE GENOMIC DNA]</scope>
    <source>
        <strain evidence="3 4">KCOM 3155</strain>
    </source>
</reference>
<dbReference type="EMBL" id="RYYU01000001">
    <property type="protein sequence ID" value="RUL59329.1"/>
    <property type="molecule type" value="Genomic_DNA"/>
</dbReference>
<accession>A0A3S0PAK0</accession>
<dbReference type="Proteomes" id="UP000278983">
    <property type="component" value="Unassembled WGS sequence"/>
</dbReference>
<evidence type="ECO:0000313" key="3">
    <source>
        <dbReference type="EMBL" id="RUL59329.1"/>
    </source>
</evidence>
<dbReference type="Pfam" id="PF19573">
    <property type="entry name" value="DUF6089"/>
    <property type="match status" value="1"/>
</dbReference>
<dbReference type="InterPro" id="IPR011250">
    <property type="entry name" value="OMP/PagP_B-barrel"/>
</dbReference>
<dbReference type="InterPro" id="IPR045743">
    <property type="entry name" value="DUF6089"/>
</dbReference>
<comment type="caution">
    <text evidence="3">The sequence shown here is derived from an EMBL/GenBank/DDBJ whole genome shotgun (WGS) entry which is preliminary data.</text>
</comment>
<dbReference type="AlphaFoldDB" id="A0A3S0PAK0"/>
<keyword evidence="1" id="KW-1133">Transmembrane helix</keyword>
<keyword evidence="4" id="KW-1185">Reference proteome</keyword>
<feature type="transmembrane region" description="Helical" evidence="1">
    <location>
        <begin position="7"/>
        <end position="26"/>
    </location>
</feature>
<dbReference type="OrthoDB" id="654178at2"/>
<keyword evidence="1" id="KW-0812">Transmembrane</keyword>
<dbReference type="SUPFAM" id="SSF56925">
    <property type="entry name" value="OMPA-like"/>
    <property type="match status" value="1"/>
</dbReference>
<evidence type="ECO:0000313" key="4">
    <source>
        <dbReference type="Proteomes" id="UP000278983"/>
    </source>
</evidence>
<proteinExistence type="predicted"/>
<name>A0A3S0PAK0_9BACT</name>
<protein>
    <submittedName>
        <fullName evidence="3">Porin family protein</fullName>
    </submittedName>
</protein>
<organism evidence="3 4">
    <name type="scientific">Prevotella koreensis</name>
    <dbReference type="NCBI Taxonomy" id="2490854"/>
    <lineage>
        <taxon>Bacteria</taxon>
        <taxon>Pseudomonadati</taxon>
        <taxon>Bacteroidota</taxon>
        <taxon>Bacteroidia</taxon>
        <taxon>Bacteroidales</taxon>
        <taxon>Prevotellaceae</taxon>
        <taxon>Prevotella</taxon>
    </lineage>
</organism>